<reference evidence="3" key="1">
    <citation type="journal article" date="2019" name="Int. J. Syst. Evol. Microbiol.">
        <title>The Global Catalogue of Microorganisms (GCM) 10K type strain sequencing project: providing services to taxonomists for standard genome sequencing and annotation.</title>
        <authorList>
            <consortium name="The Broad Institute Genomics Platform"/>
            <consortium name="The Broad Institute Genome Sequencing Center for Infectious Disease"/>
            <person name="Wu L."/>
            <person name="Ma J."/>
        </authorList>
    </citation>
    <scope>NUCLEOTIDE SEQUENCE [LARGE SCALE GENOMIC DNA]</scope>
    <source>
        <strain evidence="3">JCM 31486</strain>
    </source>
</reference>
<feature type="signal peptide" evidence="1">
    <location>
        <begin position="1"/>
        <end position="28"/>
    </location>
</feature>
<keyword evidence="3" id="KW-1185">Reference proteome</keyword>
<evidence type="ECO:0000256" key="1">
    <source>
        <dbReference type="SAM" id="SignalP"/>
    </source>
</evidence>
<organism evidence="2 3">
    <name type="scientific">Kibdelosporangium lantanae</name>
    <dbReference type="NCBI Taxonomy" id="1497396"/>
    <lineage>
        <taxon>Bacteria</taxon>
        <taxon>Bacillati</taxon>
        <taxon>Actinomycetota</taxon>
        <taxon>Actinomycetes</taxon>
        <taxon>Pseudonocardiales</taxon>
        <taxon>Pseudonocardiaceae</taxon>
        <taxon>Kibdelosporangium</taxon>
    </lineage>
</organism>
<protein>
    <submittedName>
        <fullName evidence="2">Uncharacterized protein</fullName>
    </submittedName>
</protein>
<sequence length="72" mass="7522">MGKRPLALVTAVATAVTTTFLATPAAFAAPGDHLPPSHPGYTATHQRHGQVGIFEEEEHDAGEIADRAAEFA</sequence>
<gene>
    <name evidence="2" type="ORF">ACFQ1S_27140</name>
</gene>
<evidence type="ECO:0000313" key="3">
    <source>
        <dbReference type="Proteomes" id="UP001597045"/>
    </source>
</evidence>
<feature type="non-terminal residue" evidence="2">
    <location>
        <position position="72"/>
    </location>
</feature>
<dbReference type="EMBL" id="JBHTIS010001888">
    <property type="protein sequence ID" value="MFD1048951.1"/>
    <property type="molecule type" value="Genomic_DNA"/>
</dbReference>
<keyword evidence="1" id="KW-0732">Signal</keyword>
<evidence type="ECO:0000313" key="2">
    <source>
        <dbReference type="EMBL" id="MFD1048951.1"/>
    </source>
</evidence>
<accession>A0ABW3ME55</accession>
<comment type="caution">
    <text evidence="2">The sequence shown here is derived from an EMBL/GenBank/DDBJ whole genome shotgun (WGS) entry which is preliminary data.</text>
</comment>
<proteinExistence type="predicted"/>
<name>A0ABW3ME55_9PSEU</name>
<dbReference type="Proteomes" id="UP001597045">
    <property type="component" value="Unassembled WGS sequence"/>
</dbReference>
<feature type="chain" id="PRO_5045654466" evidence="1">
    <location>
        <begin position="29"/>
        <end position="72"/>
    </location>
</feature>